<reference evidence="1 2" key="2">
    <citation type="submission" date="2016-01" db="EMBL/GenBank/DDBJ databases">
        <title>Microcella alkaliphila JAM AC0309 whole genome shotgun sequence.</title>
        <authorList>
            <person name="Kurata A."/>
            <person name="Hirose Y."/>
            <person name="Kishimoto N."/>
            <person name="Kobayashi T."/>
        </authorList>
    </citation>
    <scope>NUCLEOTIDE SEQUENCE [LARGE SCALE GENOMIC DNA]</scope>
    <source>
        <strain evidence="1 2">JAM AC0309</strain>
    </source>
</reference>
<evidence type="ECO:0000313" key="1">
    <source>
        <dbReference type="EMBL" id="BAU33524.1"/>
    </source>
</evidence>
<proteinExistence type="predicted"/>
<organism evidence="1 2">
    <name type="scientific">Microcella alkaliphila</name>
    <dbReference type="NCBI Taxonomy" id="279828"/>
    <lineage>
        <taxon>Bacteria</taxon>
        <taxon>Bacillati</taxon>
        <taxon>Actinomycetota</taxon>
        <taxon>Actinomycetes</taxon>
        <taxon>Micrococcales</taxon>
        <taxon>Microbacteriaceae</taxon>
        <taxon>Microcella</taxon>
    </lineage>
</organism>
<dbReference type="Proteomes" id="UP000218965">
    <property type="component" value="Chromosome"/>
</dbReference>
<dbReference type="RefSeq" id="WP_150129281.1">
    <property type="nucleotide sequence ID" value="NZ_AP017315.1"/>
</dbReference>
<name>A0A0U5BCS9_9MICO</name>
<dbReference type="AlphaFoldDB" id="A0A0U5BCS9"/>
<dbReference type="OrthoDB" id="9179131at2"/>
<accession>A0A0U5BCS9</accession>
<reference evidence="2" key="1">
    <citation type="submission" date="2015-12" db="EMBL/GenBank/DDBJ databases">
        <authorList>
            <person name="Shamseldin A."/>
            <person name="Moawad H."/>
            <person name="Abd El-Rahim W.M."/>
            <person name="Sadowsky M.J."/>
        </authorList>
    </citation>
    <scope>NUCLEOTIDE SEQUENCE [LARGE SCALE GENOMIC DNA]</scope>
    <source>
        <strain evidence="2">JAM AC0309</strain>
    </source>
</reference>
<evidence type="ECO:0000313" key="2">
    <source>
        <dbReference type="Proteomes" id="UP000218965"/>
    </source>
</evidence>
<dbReference type="KEGG" id="malk:MalAC0309_2693"/>
<sequence length="284" mass="30688">MGKSSAAAAPCRHVGAPPGAVVERTVEVLATLGNHPDLLSRFGISSSEYISALPAAIESLRGKMSASNSGRRAFLQGVLEYLVSQGVATSVVAPDYGEDTVYRVEVPSIGAVAVVQKGCPDGVHSSNKWKVPRWADETYLWWVCPSLKAHPGEHIAKGVNRLKAKFLSEDNDEALSGIIFHNETCGSALRPCPKQARSIEIDGRLVPPPCVYTMPARDSEGDSWNWNGEREVKFPEALLSIFGIGPDEAHVYTGFVGFQKKNADIIRTTISTRYGPARTSSHRS</sequence>
<protein>
    <submittedName>
        <fullName evidence="1">Uncharacterized protein</fullName>
    </submittedName>
</protein>
<gene>
    <name evidence="1" type="ORF">MalAC0309_2693</name>
</gene>
<dbReference type="EMBL" id="AP017315">
    <property type="protein sequence ID" value="BAU33524.1"/>
    <property type="molecule type" value="Genomic_DNA"/>
</dbReference>